<name>A0A9D5YYP5_9CELL</name>
<keyword evidence="2" id="KW-1185">Reference proteome</keyword>
<dbReference type="RefSeq" id="WP_193719051.1">
    <property type="nucleotide sequence ID" value="NZ_JACSPN010000005.1"/>
</dbReference>
<protein>
    <recommendedName>
        <fullName evidence="3">Lipoprotein</fullName>
    </recommendedName>
</protein>
<dbReference type="PROSITE" id="PS51257">
    <property type="entry name" value="PROKAR_LIPOPROTEIN"/>
    <property type="match status" value="1"/>
</dbReference>
<gene>
    <name evidence="1" type="ORF">H9623_05405</name>
</gene>
<dbReference type="Proteomes" id="UP000822993">
    <property type="component" value="Unassembled WGS sequence"/>
</dbReference>
<evidence type="ECO:0000313" key="1">
    <source>
        <dbReference type="EMBL" id="MBE7699746.1"/>
    </source>
</evidence>
<dbReference type="AlphaFoldDB" id="A0A9D5YYP5"/>
<organism evidence="1 2">
    <name type="scientific">Oerskovia douganii</name>
    <dbReference type="NCBI Taxonomy" id="2762210"/>
    <lineage>
        <taxon>Bacteria</taxon>
        <taxon>Bacillati</taxon>
        <taxon>Actinomycetota</taxon>
        <taxon>Actinomycetes</taxon>
        <taxon>Micrococcales</taxon>
        <taxon>Cellulomonadaceae</taxon>
        <taxon>Oerskovia</taxon>
    </lineage>
</organism>
<proteinExistence type="predicted"/>
<dbReference type="EMBL" id="JACSPN010000005">
    <property type="protein sequence ID" value="MBE7699746.1"/>
    <property type="molecule type" value="Genomic_DNA"/>
</dbReference>
<sequence length="153" mass="15584">MPKVPVLALTVSAAVGLLLTGCGSDPAPDLDETVLAAVDAAGDADGELDLISTTHFDWQKAVIVCPGDDTTEVAQAAGTTDGPVQGELPETVDVGTGYLVFVNDNQVTQTAELRLARADVCSQELPVADRVLSPGTALRVEPGTGDGWVVTAG</sequence>
<evidence type="ECO:0008006" key="3">
    <source>
        <dbReference type="Google" id="ProtNLM"/>
    </source>
</evidence>
<comment type="caution">
    <text evidence="1">The sequence shown here is derived from an EMBL/GenBank/DDBJ whole genome shotgun (WGS) entry which is preliminary data.</text>
</comment>
<reference evidence="1 2" key="1">
    <citation type="submission" date="2020-08" db="EMBL/GenBank/DDBJ databases">
        <title>A Genomic Blueprint of the Chicken Gut Microbiome.</title>
        <authorList>
            <person name="Gilroy R."/>
            <person name="Ravi A."/>
            <person name="Getino M."/>
            <person name="Pursley I."/>
            <person name="Horton D.L."/>
            <person name="Alikhan N.-F."/>
            <person name="Baker D."/>
            <person name="Gharbi K."/>
            <person name="Hall N."/>
            <person name="Watson M."/>
            <person name="Adriaenssens E.M."/>
            <person name="Foster-Nyarko E."/>
            <person name="Jarju S."/>
            <person name="Secka A."/>
            <person name="Antonio M."/>
            <person name="Oren A."/>
            <person name="Chaudhuri R."/>
            <person name="La Ragione R.M."/>
            <person name="Hildebrand F."/>
            <person name="Pallen M.J."/>
        </authorList>
    </citation>
    <scope>NUCLEOTIDE SEQUENCE [LARGE SCALE GENOMIC DNA]</scope>
    <source>
        <strain evidence="1 2">Sa1BUA8</strain>
    </source>
</reference>
<evidence type="ECO:0000313" key="2">
    <source>
        <dbReference type="Proteomes" id="UP000822993"/>
    </source>
</evidence>
<accession>A0A9D5YYP5</accession>